<evidence type="ECO:0000256" key="2">
    <source>
        <dbReference type="SAM" id="MobiDB-lite"/>
    </source>
</evidence>
<feature type="region of interest" description="Disordered" evidence="2">
    <location>
        <begin position="277"/>
        <end position="339"/>
    </location>
</feature>
<reference evidence="4" key="2">
    <citation type="submission" date="2023-06" db="EMBL/GenBank/DDBJ databases">
        <authorList>
            <consortium name="Lawrence Berkeley National Laboratory"/>
            <person name="Haridas S."/>
            <person name="Hensen N."/>
            <person name="Bonometti L."/>
            <person name="Westerberg I."/>
            <person name="Brannstrom I.O."/>
            <person name="Guillou S."/>
            <person name="Cros-Aarteil S."/>
            <person name="Calhoun S."/>
            <person name="Kuo A."/>
            <person name="Mondo S."/>
            <person name="Pangilinan J."/>
            <person name="Riley R."/>
            <person name="LaButti K."/>
            <person name="Andreopoulos B."/>
            <person name="Lipzen A."/>
            <person name="Chen C."/>
            <person name="Yanf M."/>
            <person name="Daum C."/>
            <person name="Ng V."/>
            <person name="Clum A."/>
            <person name="Steindorff A."/>
            <person name="Ohm R."/>
            <person name="Martin F."/>
            <person name="Silar P."/>
            <person name="Natvig D."/>
            <person name="Lalanne C."/>
            <person name="Gautier V."/>
            <person name="Ament-velasquez S.L."/>
            <person name="Kruys A."/>
            <person name="Hutchinson M.I."/>
            <person name="Powell A.J."/>
            <person name="Barry K."/>
            <person name="Miller A.N."/>
            <person name="Grigoriev I.V."/>
            <person name="Debuchy R."/>
            <person name="Gladieux P."/>
            <person name="Thoren M.H."/>
            <person name="Johannesson H."/>
        </authorList>
    </citation>
    <scope>NUCLEOTIDE SEQUENCE</scope>
    <source>
        <strain evidence="4">CBS 232.78</strain>
    </source>
</reference>
<feature type="transmembrane region" description="Helical" evidence="3">
    <location>
        <begin position="365"/>
        <end position="383"/>
    </location>
</feature>
<keyword evidence="5" id="KW-1185">Reference proteome</keyword>
<accession>A0AAE0KEH0</accession>
<evidence type="ECO:0000256" key="3">
    <source>
        <dbReference type="SAM" id="Phobius"/>
    </source>
</evidence>
<dbReference type="EMBL" id="JAULSW010000007">
    <property type="protein sequence ID" value="KAK3374702.1"/>
    <property type="molecule type" value="Genomic_DNA"/>
</dbReference>
<feature type="compositionally biased region" description="Acidic residues" evidence="2">
    <location>
        <begin position="282"/>
        <end position="299"/>
    </location>
</feature>
<keyword evidence="1" id="KW-0175">Coiled coil</keyword>
<gene>
    <name evidence="4" type="ORF">B0H63DRAFT_480767</name>
</gene>
<keyword evidence="3" id="KW-0812">Transmembrane</keyword>
<name>A0AAE0KEH0_9PEZI</name>
<keyword evidence="3" id="KW-0472">Membrane</keyword>
<proteinExistence type="predicted"/>
<comment type="caution">
    <text evidence="4">The sequence shown here is derived from an EMBL/GenBank/DDBJ whole genome shotgun (WGS) entry which is preliminary data.</text>
</comment>
<evidence type="ECO:0000313" key="4">
    <source>
        <dbReference type="EMBL" id="KAK3374702.1"/>
    </source>
</evidence>
<feature type="coiled-coil region" evidence="1">
    <location>
        <begin position="157"/>
        <end position="184"/>
    </location>
</feature>
<sequence>MAATPSDTKTFFEIAKYCFDLWKRIKALDDEHVHFKAQAAMLSLVFGQLHRTLLRFQDIPEDTAEMFTTLRVSCYLTLKQMEPMLDQFKKLSEASKWGKRTRRVRMAVENSYEGLRQKLEEQTKLLASVVTLLEMAANEFNRERAHSQQMKENRMFHAQMLRENRMLRQKFNELSNKIDEARGLSQGGRITQFDPRVMRQASIAMQQDAPPELAEDIRATFRLGHKSSPLELMNGPLIPPDAITKKVTKTSSPNEYHSDFINDGYAGTAYDRYSAYQHDSSADEEAQIDSNQEDCENDSVSELSDSEGDRSDSRFSGPGDDTIASTNSSSEARMSAEERKRAIERLERRVGVHQERDGIFNGGNLGTAVGVVATIGAAAWAVGRRMLG</sequence>
<organism evidence="4 5">
    <name type="scientific">Podospora didyma</name>
    <dbReference type="NCBI Taxonomy" id="330526"/>
    <lineage>
        <taxon>Eukaryota</taxon>
        <taxon>Fungi</taxon>
        <taxon>Dikarya</taxon>
        <taxon>Ascomycota</taxon>
        <taxon>Pezizomycotina</taxon>
        <taxon>Sordariomycetes</taxon>
        <taxon>Sordariomycetidae</taxon>
        <taxon>Sordariales</taxon>
        <taxon>Podosporaceae</taxon>
        <taxon>Podospora</taxon>
    </lineage>
</organism>
<dbReference type="AlphaFoldDB" id="A0AAE0KEH0"/>
<evidence type="ECO:0000256" key="1">
    <source>
        <dbReference type="SAM" id="Coils"/>
    </source>
</evidence>
<evidence type="ECO:0000313" key="5">
    <source>
        <dbReference type="Proteomes" id="UP001285441"/>
    </source>
</evidence>
<keyword evidence="3" id="KW-1133">Transmembrane helix</keyword>
<protein>
    <submittedName>
        <fullName evidence="4">Uncharacterized protein</fullName>
    </submittedName>
</protein>
<reference evidence="4" key="1">
    <citation type="journal article" date="2023" name="Mol. Phylogenet. Evol.">
        <title>Genome-scale phylogeny and comparative genomics of the fungal order Sordariales.</title>
        <authorList>
            <person name="Hensen N."/>
            <person name="Bonometti L."/>
            <person name="Westerberg I."/>
            <person name="Brannstrom I.O."/>
            <person name="Guillou S."/>
            <person name="Cros-Aarteil S."/>
            <person name="Calhoun S."/>
            <person name="Haridas S."/>
            <person name="Kuo A."/>
            <person name="Mondo S."/>
            <person name="Pangilinan J."/>
            <person name="Riley R."/>
            <person name="LaButti K."/>
            <person name="Andreopoulos B."/>
            <person name="Lipzen A."/>
            <person name="Chen C."/>
            <person name="Yan M."/>
            <person name="Daum C."/>
            <person name="Ng V."/>
            <person name="Clum A."/>
            <person name="Steindorff A."/>
            <person name="Ohm R.A."/>
            <person name="Martin F."/>
            <person name="Silar P."/>
            <person name="Natvig D.O."/>
            <person name="Lalanne C."/>
            <person name="Gautier V."/>
            <person name="Ament-Velasquez S.L."/>
            <person name="Kruys A."/>
            <person name="Hutchinson M.I."/>
            <person name="Powell A.J."/>
            <person name="Barry K."/>
            <person name="Miller A.N."/>
            <person name="Grigoriev I.V."/>
            <person name="Debuchy R."/>
            <person name="Gladieux P."/>
            <person name="Hiltunen Thoren M."/>
            <person name="Johannesson H."/>
        </authorList>
    </citation>
    <scope>NUCLEOTIDE SEQUENCE</scope>
    <source>
        <strain evidence="4">CBS 232.78</strain>
    </source>
</reference>
<dbReference type="Proteomes" id="UP001285441">
    <property type="component" value="Unassembled WGS sequence"/>
</dbReference>